<dbReference type="AlphaFoldDB" id="A0A6A5UGY4"/>
<proteinExistence type="predicted"/>
<protein>
    <recommendedName>
        <fullName evidence="3">Integrase catalytic domain-containing protein</fullName>
    </recommendedName>
</protein>
<accession>A0A6A5UGY4</accession>
<dbReference type="Proteomes" id="UP000800036">
    <property type="component" value="Unassembled WGS sequence"/>
</dbReference>
<gene>
    <name evidence="1" type="ORF">BU23DRAFT_585836</name>
</gene>
<sequence length="454" mass="50871">MCAANVSTVGKEQYLALIQEDPTVTIDTSTAGKTSIKFGKGSVTVSIGTAQILIEIGKIDFEVLDAPTPFLLCLADMDRLKVYFNNTTDELFTLKDNYHFNYEILVDVMYLRSKPTLHVFLNAILAKETWQALRMLWIDTYQGPPDILTHDAGTNFASAEFRAKAKIMGVTCKQVLTEAYWSIAVKAVNDIAGPNGLVPTLLVFGAYPLTDALNTCNGPDTADMLALPLQSEVLNKRKANVYITKKEEANLKLAIKLRNDRISDLEVYGRIYIFKSRLVREAQINLKRTILAHLPTKLVPRYLEGTLLHWTTYHRHHCKELDMSTLTYDLCLLVINSNADDFSMLGFILMLVNESIDGDNTFTICGNIIHYSLTKYKRVTRSVLASKIYGMIITERLGLPAVPLVICTDSYSLYECLINGEDNPADAFTKASPNRALERFVNSNKVTVRVEGWV</sequence>
<reference evidence="1" key="1">
    <citation type="journal article" date="2020" name="Stud. Mycol.">
        <title>101 Dothideomycetes genomes: a test case for predicting lifestyles and emergence of pathogens.</title>
        <authorList>
            <person name="Haridas S."/>
            <person name="Albert R."/>
            <person name="Binder M."/>
            <person name="Bloem J."/>
            <person name="Labutti K."/>
            <person name="Salamov A."/>
            <person name="Andreopoulos B."/>
            <person name="Baker S."/>
            <person name="Barry K."/>
            <person name="Bills G."/>
            <person name="Bluhm B."/>
            <person name="Cannon C."/>
            <person name="Castanera R."/>
            <person name="Culley D."/>
            <person name="Daum C."/>
            <person name="Ezra D."/>
            <person name="Gonzalez J."/>
            <person name="Henrissat B."/>
            <person name="Kuo A."/>
            <person name="Liang C."/>
            <person name="Lipzen A."/>
            <person name="Lutzoni F."/>
            <person name="Magnuson J."/>
            <person name="Mondo S."/>
            <person name="Nolan M."/>
            <person name="Ohm R."/>
            <person name="Pangilinan J."/>
            <person name="Park H.-J."/>
            <person name="Ramirez L."/>
            <person name="Alfaro M."/>
            <person name="Sun H."/>
            <person name="Tritt A."/>
            <person name="Yoshinaga Y."/>
            <person name="Zwiers L.-H."/>
            <person name="Turgeon B."/>
            <person name="Goodwin S."/>
            <person name="Spatafora J."/>
            <person name="Crous P."/>
            <person name="Grigoriev I."/>
        </authorList>
    </citation>
    <scope>NUCLEOTIDE SEQUENCE</scope>
    <source>
        <strain evidence="1">CBS 107.79</strain>
    </source>
</reference>
<organism evidence="1 2">
    <name type="scientific">Bimuria novae-zelandiae CBS 107.79</name>
    <dbReference type="NCBI Taxonomy" id="1447943"/>
    <lineage>
        <taxon>Eukaryota</taxon>
        <taxon>Fungi</taxon>
        <taxon>Dikarya</taxon>
        <taxon>Ascomycota</taxon>
        <taxon>Pezizomycotina</taxon>
        <taxon>Dothideomycetes</taxon>
        <taxon>Pleosporomycetidae</taxon>
        <taxon>Pleosporales</taxon>
        <taxon>Massarineae</taxon>
        <taxon>Didymosphaeriaceae</taxon>
        <taxon>Bimuria</taxon>
    </lineage>
</organism>
<evidence type="ECO:0000313" key="2">
    <source>
        <dbReference type="Proteomes" id="UP000800036"/>
    </source>
</evidence>
<keyword evidence="2" id="KW-1185">Reference proteome</keyword>
<name>A0A6A5UGY4_9PLEO</name>
<dbReference type="EMBL" id="ML976862">
    <property type="protein sequence ID" value="KAF1963904.1"/>
    <property type="molecule type" value="Genomic_DNA"/>
</dbReference>
<evidence type="ECO:0008006" key="3">
    <source>
        <dbReference type="Google" id="ProtNLM"/>
    </source>
</evidence>
<evidence type="ECO:0000313" key="1">
    <source>
        <dbReference type="EMBL" id="KAF1963904.1"/>
    </source>
</evidence>
<dbReference type="OrthoDB" id="3751033at2759"/>